<comment type="similarity">
    <text evidence="6">Belongs to the MPP10 family.</text>
</comment>
<keyword evidence="2" id="KW-0690">Ribosome biogenesis</keyword>
<feature type="compositionally biased region" description="Basic and acidic residues" evidence="7">
    <location>
        <begin position="31"/>
        <end position="43"/>
    </location>
</feature>
<evidence type="ECO:0000256" key="1">
    <source>
        <dbReference type="ARBA" id="ARBA00004604"/>
    </source>
</evidence>
<keyword evidence="3" id="KW-0698">rRNA processing</keyword>
<feature type="compositionally biased region" description="Basic residues" evidence="7">
    <location>
        <begin position="152"/>
        <end position="163"/>
    </location>
</feature>
<reference evidence="8 9" key="1">
    <citation type="journal article" date="2014" name="Nat. Genet.">
        <title>Genome sequence of the hot pepper provides insights into the evolution of pungency in Capsicum species.</title>
        <authorList>
            <person name="Kim S."/>
            <person name="Park M."/>
            <person name="Yeom S.I."/>
            <person name="Kim Y.M."/>
            <person name="Lee J.M."/>
            <person name="Lee H.A."/>
            <person name="Seo E."/>
            <person name="Choi J."/>
            <person name="Cheong K."/>
            <person name="Kim K.T."/>
            <person name="Jung K."/>
            <person name="Lee G.W."/>
            <person name="Oh S.K."/>
            <person name="Bae C."/>
            <person name="Kim S.B."/>
            <person name="Lee H.Y."/>
            <person name="Kim S.Y."/>
            <person name="Kim M.S."/>
            <person name="Kang B.C."/>
            <person name="Jo Y.D."/>
            <person name="Yang H.B."/>
            <person name="Jeong H.J."/>
            <person name="Kang W.H."/>
            <person name="Kwon J.K."/>
            <person name="Shin C."/>
            <person name="Lim J.Y."/>
            <person name="Park J.H."/>
            <person name="Huh J.H."/>
            <person name="Kim J.S."/>
            <person name="Kim B.D."/>
            <person name="Cohen O."/>
            <person name="Paran I."/>
            <person name="Suh M.C."/>
            <person name="Lee S.B."/>
            <person name="Kim Y.K."/>
            <person name="Shin Y."/>
            <person name="Noh S.J."/>
            <person name="Park J."/>
            <person name="Seo Y.S."/>
            <person name="Kwon S.Y."/>
            <person name="Kim H.A."/>
            <person name="Park J.M."/>
            <person name="Kim H.J."/>
            <person name="Choi S.B."/>
            <person name="Bosland P.W."/>
            <person name="Reeves G."/>
            <person name="Jo S.H."/>
            <person name="Lee B.W."/>
            <person name="Cho H.T."/>
            <person name="Choi H.S."/>
            <person name="Lee M.S."/>
            <person name="Yu Y."/>
            <person name="Do Choi Y."/>
            <person name="Park B.S."/>
            <person name="van Deynze A."/>
            <person name="Ashrafi H."/>
            <person name="Hill T."/>
            <person name="Kim W.T."/>
            <person name="Pai H.S."/>
            <person name="Ahn H.K."/>
            <person name="Yeam I."/>
            <person name="Giovannoni J.J."/>
            <person name="Rose J.K."/>
            <person name="Sorensen I."/>
            <person name="Lee S.J."/>
            <person name="Kim R.W."/>
            <person name="Choi I.Y."/>
            <person name="Choi B.S."/>
            <person name="Lim J.S."/>
            <person name="Lee Y.H."/>
            <person name="Choi D."/>
        </authorList>
    </citation>
    <scope>NUCLEOTIDE SEQUENCE [LARGE SCALE GENOMIC DNA]</scope>
    <source>
        <strain evidence="9">cv. CM334</strain>
    </source>
</reference>
<reference evidence="8 9" key="2">
    <citation type="journal article" date="2017" name="Genome Biol.">
        <title>New reference genome sequences of hot pepper reveal the massive evolution of plant disease-resistance genes by retroduplication.</title>
        <authorList>
            <person name="Kim S."/>
            <person name="Park J."/>
            <person name="Yeom S.I."/>
            <person name="Kim Y.M."/>
            <person name="Seo E."/>
            <person name="Kim K.T."/>
            <person name="Kim M.S."/>
            <person name="Lee J.M."/>
            <person name="Cheong K."/>
            <person name="Shin H.S."/>
            <person name="Kim S.B."/>
            <person name="Han K."/>
            <person name="Lee J."/>
            <person name="Park M."/>
            <person name="Lee H.A."/>
            <person name="Lee H.Y."/>
            <person name="Lee Y."/>
            <person name="Oh S."/>
            <person name="Lee J.H."/>
            <person name="Choi E."/>
            <person name="Choi E."/>
            <person name="Lee S.E."/>
            <person name="Jeon J."/>
            <person name="Kim H."/>
            <person name="Choi G."/>
            <person name="Song H."/>
            <person name="Lee J."/>
            <person name="Lee S.C."/>
            <person name="Kwon J.K."/>
            <person name="Lee H.Y."/>
            <person name="Koo N."/>
            <person name="Hong Y."/>
            <person name="Kim R.W."/>
            <person name="Kang W.H."/>
            <person name="Huh J.H."/>
            <person name="Kang B.C."/>
            <person name="Yang T.J."/>
            <person name="Lee Y.H."/>
            <person name="Bennetzen J.L."/>
            <person name="Choi D."/>
        </authorList>
    </citation>
    <scope>NUCLEOTIDE SEQUENCE [LARGE SCALE GENOMIC DNA]</scope>
    <source>
        <strain evidence="9">cv. CM334</strain>
    </source>
</reference>
<comment type="subcellular location">
    <subcellularLocation>
        <location evidence="1">Nucleus</location>
        <location evidence="1">Nucleolus</location>
    </subcellularLocation>
</comment>
<dbReference type="PANTHER" id="PTHR17039">
    <property type="entry name" value="U3 SMALL NUCLEOLAR RIBONUCLEOPROTEIN PROTEIN MPP10"/>
    <property type="match status" value="1"/>
</dbReference>
<dbReference type="Pfam" id="PF04006">
    <property type="entry name" value="Mpp10"/>
    <property type="match status" value="1"/>
</dbReference>
<evidence type="ECO:0000256" key="7">
    <source>
        <dbReference type="SAM" id="MobiDB-lite"/>
    </source>
</evidence>
<evidence type="ECO:0000256" key="3">
    <source>
        <dbReference type="ARBA" id="ARBA00022552"/>
    </source>
</evidence>
<dbReference type="InterPro" id="IPR012173">
    <property type="entry name" value="Mpp10"/>
</dbReference>
<keyword evidence="4" id="KW-0539">Nucleus</keyword>
<dbReference type="Gramene" id="PHT62733">
    <property type="protein sequence ID" value="PHT62733"/>
    <property type="gene ID" value="T459_33396"/>
</dbReference>
<dbReference type="STRING" id="4072.A0A2G2XZ13"/>
<gene>
    <name evidence="8" type="ORF">T459_33396</name>
</gene>
<feature type="region of interest" description="Disordered" evidence="7">
    <location>
        <begin position="150"/>
        <end position="180"/>
    </location>
</feature>
<keyword evidence="9" id="KW-1185">Reference proteome</keyword>
<feature type="region of interest" description="Disordered" evidence="7">
    <location>
        <begin position="1"/>
        <end position="43"/>
    </location>
</feature>
<evidence type="ECO:0000313" key="9">
    <source>
        <dbReference type="Proteomes" id="UP000222542"/>
    </source>
</evidence>
<organism evidence="8 9">
    <name type="scientific">Capsicum annuum</name>
    <name type="common">Capsicum pepper</name>
    <dbReference type="NCBI Taxonomy" id="4072"/>
    <lineage>
        <taxon>Eukaryota</taxon>
        <taxon>Viridiplantae</taxon>
        <taxon>Streptophyta</taxon>
        <taxon>Embryophyta</taxon>
        <taxon>Tracheophyta</taxon>
        <taxon>Spermatophyta</taxon>
        <taxon>Magnoliopsida</taxon>
        <taxon>eudicotyledons</taxon>
        <taxon>Gunneridae</taxon>
        <taxon>Pentapetalae</taxon>
        <taxon>asterids</taxon>
        <taxon>lamiids</taxon>
        <taxon>Solanales</taxon>
        <taxon>Solanaceae</taxon>
        <taxon>Solanoideae</taxon>
        <taxon>Capsiceae</taxon>
        <taxon>Capsicum</taxon>
    </lineage>
</organism>
<accession>A0A2G2XZ13</accession>
<dbReference type="AlphaFoldDB" id="A0A2G2XZ13"/>
<dbReference type="PANTHER" id="PTHR17039:SF0">
    <property type="entry name" value="U3 SMALL NUCLEOLAR RIBONUCLEOPROTEIN PROTEIN MPP10"/>
    <property type="match status" value="1"/>
</dbReference>
<proteinExistence type="inferred from homology"/>
<dbReference type="GO" id="GO:0006364">
    <property type="term" value="P:rRNA processing"/>
    <property type="evidence" value="ECO:0007669"/>
    <property type="project" value="UniProtKB-KW"/>
</dbReference>
<evidence type="ECO:0000313" key="8">
    <source>
        <dbReference type="EMBL" id="PHT62733.1"/>
    </source>
</evidence>
<evidence type="ECO:0000256" key="2">
    <source>
        <dbReference type="ARBA" id="ARBA00022517"/>
    </source>
</evidence>
<dbReference type="Proteomes" id="UP000222542">
    <property type="component" value="Unassembled WGS sequence"/>
</dbReference>
<protein>
    <submittedName>
        <fullName evidence="8">Uncharacterized protein</fullName>
    </submittedName>
</protein>
<dbReference type="EMBL" id="AYRZ02000062">
    <property type="protein sequence ID" value="PHT62733.1"/>
    <property type="molecule type" value="Genomic_DNA"/>
</dbReference>
<keyword evidence="5" id="KW-0687">Ribonucleoprotein</keyword>
<evidence type="ECO:0000256" key="5">
    <source>
        <dbReference type="ARBA" id="ARBA00023274"/>
    </source>
</evidence>
<comment type="caution">
    <text evidence="8">The sequence shown here is derived from an EMBL/GenBank/DDBJ whole genome shotgun (WGS) entry which is preliminary data.</text>
</comment>
<sequence length="225" mass="25051">MLFPPAPCCTLQPNQGRFDDVQKPASLPSRTPREKKELDDNKSKKGLGAIYEDEYVQKTGLVSTALSFSDEQKKEASILFKKLCLKLDALSHFHFTPKPVIEDVSIQANVPALAMEEVAPVAVSDAAMLAPEEIFAGKGDVKEEIELTQPERKRRRANKKRKFKAESAKRMVKPAPENASSYDGEVDQIGITVLAWNVFCIVSHPEWQTVQSSVHIQDDDVVDTN</sequence>
<evidence type="ECO:0000256" key="4">
    <source>
        <dbReference type="ARBA" id="ARBA00023242"/>
    </source>
</evidence>
<dbReference type="GO" id="GO:0034457">
    <property type="term" value="C:Mpp10 complex"/>
    <property type="evidence" value="ECO:0007669"/>
    <property type="project" value="InterPro"/>
</dbReference>
<name>A0A2G2XZ13_CAPAN</name>
<dbReference type="GO" id="GO:0005732">
    <property type="term" value="C:sno(s)RNA-containing ribonucleoprotein complex"/>
    <property type="evidence" value="ECO:0007669"/>
    <property type="project" value="InterPro"/>
</dbReference>
<evidence type="ECO:0000256" key="6">
    <source>
        <dbReference type="ARBA" id="ARBA00029455"/>
    </source>
</evidence>
<dbReference type="OMA" id="KHCNENL"/>